<evidence type="ECO:0000313" key="9">
    <source>
        <dbReference type="EMBL" id="CAD9515188.1"/>
    </source>
</evidence>
<reference evidence="9" key="1">
    <citation type="submission" date="2021-01" db="EMBL/GenBank/DDBJ databases">
        <authorList>
            <person name="Corre E."/>
            <person name="Pelletier E."/>
            <person name="Niang G."/>
            <person name="Scheremetjew M."/>
            <person name="Finn R."/>
            <person name="Kale V."/>
            <person name="Holt S."/>
            <person name="Cochrane G."/>
            <person name="Meng A."/>
            <person name="Brown T."/>
            <person name="Cohen L."/>
        </authorList>
    </citation>
    <scope>NUCLEOTIDE SEQUENCE</scope>
    <source>
        <strain evidence="9">UTEX LB 985</strain>
    </source>
</reference>
<protein>
    <recommendedName>
        <fullName evidence="8">Sugar phosphate transporter domain-containing protein</fullName>
    </recommendedName>
</protein>
<dbReference type="InterPro" id="IPR004853">
    <property type="entry name" value="Sugar_P_trans_dom"/>
</dbReference>
<dbReference type="PROSITE" id="PS51257">
    <property type="entry name" value="PROKAR_LIPOPROTEIN"/>
    <property type="match status" value="1"/>
</dbReference>
<accession>A0A7S2IC69</accession>
<sequence>MLATREPQSTYAILTVMSCLLLTPVALTMEGLGAGRSKLAAASLTPAYTGWRLPALLVATGLLQYLSNEIAFQTLSMVHPITYALANTFKRSIVVAASLLFFGMTLPPLGAAGAAMAVLGALGYSLAIQQPQPEPRAPRPKPEPAPIDELQERVEPIGRRYLLTELTRAERRARRKALREMERAQREQERDERERVGA</sequence>
<dbReference type="InterPro" id="IPR050186">
    <property type="entry name" value="TPT_transporter"/>
</dbReference>
<keyword evidence="2 6" id="KW-0812">Transmembrane</keyword>
<dbReference type="EMBL" id="HBGU01060573">
    <property type="protein sequence ID" value="CAD9515188.1"/>
    <property type="molecule type" value="Transcribed_RNA"/>
</dbReference>
<gene>
    <name evidence="9" type="ORF">CBRE1094_LOCUS32895</name>
</gene>
<feature type="compositionally biased region" description="Basic and acidic residues" evidence="5">
    <location>
        <begin position="178"/>
        <end position="198"/>
    </location>
</feature>
<proteinExistence type="predicted"/>
<feature type="chain" id="PRO_5031420154" description="Sugar phosphate transporter domain-containing protein" evidence="7">
    <location>
        <begin position="29"/>
        <end position="198"/>
    </location>
</feature>
<dbReference type="AlphaFoldDB" id="A0A7S2IC69"/>
<keyword evidence="4 6" id="KW-0472">Membrane</keyword>
<dbReference type="GO" id="GO:0016020">
    <property type="term" value="C:membrane"/>
    <property type="evidence" value="ECO:0007669"/>
    <property type="project" value="UniProtKB-SubCell"/>
</dbReference>
<keyword evidence="7" id="KW-0732">Signal</keyword>
<evidence type="ECO:0000256" key="4">
    <source>
        <dbReference type="ARBA" id="ARBA00023136"/>
    </source>
</evidence>
<evidence type="ECO:0000256" key="7">
    <source>
        <dbReference type="SAM" id="SignalP"/>
    </source>
</evidence>
<keyword evidence="3 6" id="KW-1133">Transmembrane helix</keyword>
<feature type="region of interest" description="Disordered" evidence="5">
    <location>
        <begin position="171"/>
        <end position="198"/>
    </location>
</feature>
<dbReference type="Pfam" id="PF03151">
    <property type="entry name" value="TPT"/>
    <property type="match status" value="1"/>
</dbReference>
<comment type="subcellular location">
    <subcellularLocation>
        <location evidence="1">Membrane</location>
        <topology evidence="1">Multi-pass membrane protein</topology>
    </subcellularLocation>
</comment>
<feature type="domain" description="Sugar phosphate transporter" evidence="8">
    <location>
        <begin position="9"/>
        <end position="125"/>
    </location>
</feature>
<evidence type="ECO:0000256" key="6">
    <source>
        <dbReference type="SAM" id="Phobius"/>
    </source>
</evidence>
<feature type="transmembrane region" description="Helical" evidence="6">
    <location>
        <begin position="93"/>
        <end position="126"/>
    </location>
</feature>
<feature type="transmembrane region" description="Helical" evidence="6">
    <location>
        <begin position="51"/>
        <end position="72"/>
    </location>
</feature>
<feature type="signal peptide" evidence="7">
    <location>
        <begin position="1"/>
        <end position="28"/>
    </location>
</feature>
<dbReference type="PANTHER" id="PTHR11132">
    <property type="entry name" value="SOLUTE CARRIER FAMILY 35"/>
    <property type="match status" value="1"/>
</dbReference>
<feature type="region of interest" description="Disordered" evidence="5">
    <location>
        <begin position="131"/>
        <end position="153"/>
    </location>
</feature>
<organism evidence="9">
    <name type="scientific">Haptolina brevifila</name>
    <dbReference type="NCBI Taxonomy" id="156173"/>
    <lineage>
        <taxon>Eukaryota</taxon>
        <taxon>Haptista</taxon>
        <taxon>Haptophyta</taxon>
        <taxon>Prymnesiophyceae</taxon>
        <taxon>Prymnesiales</taxon>
        <taxon>Prymnesiaceae</taxon>
        <taxon>Haptolina</taxon>
    </lineage>
</organism>
<evidence type="ECO:0000256" key="1">
    <source>
        <dbReference type="ARBA" id="ARBA00004141"/>
    </source>
</evidence>
<evidence type="ECO:0000259" key="8">
    <source>
        <dbReference type="Pfam" id="PF03151"/>
    </source>
</evidence>
<evidence type="ECO:0000256" key="5">
    <source>
        <dbReference type="SAM" id="MobiDB-lite"/>
    </source>
</evidence>
<evidence type="ECO:0000256" key="3">
    <source>
        <dbReference type="ARBA" id="ARBA00022989"/>
    </source>
</evidence>
<evidence type="ECO:0000256" key="2">
    <source>
        <dbReference type="ARBA" id="ARBA00022692"/>
    </source>
</evidence>
<name>A0A7S2IC69_9EUKA</name>